<evidence type="ECO:0000259" key="1">
    <source>
        <dbReference type="Pfam" id="PF10979"/>
    </source>
</evidence>
<gene>
    <name evidence="3" type="ORF">H2Z84_05005</name>
</gene>
<evidence type="ECO:0000259" key="2">
    <source>
        <dbReference type="Pfam" id="PF23771"/>
    </source>
</evidence>
<comment type="caution">
    <text evidence="3">The sequence shown here is derived from an EMBL/GenBank/DDBJ whole genome shotgun (WGS) entry which is preliminary data.</text>
</comment>
<feature type="domain" description="DUF7168" evidence="2">
    <location>
        <begin position="45"/>
        <end position="188"/>
    </location>
</feature>
<dbReference type="InterPro" id="IPR055592">
    <property type="entry name" value="DUF7168"/>
</dbReference>
<dbReference type="Proteomes" id="UP000545606">
    <property type="component" value="Unassembled WGS sequence"/>
</dbReference>
<dbReference type="EMBL" id="JACERN010000017">
    <property type="protein sequence ID" value="MBA4707748.1"/>
    <property type="molecule type" value="Genomic_DNA"/>
</dbReference>
<proteinExistence type="predicted"/>
<dbReference type="InterPro" id="IPR024498">
    <property type="entry name" value="DUF2786"/>
</dbReference>
<organism evidence="3 4">
    <name type="scientific">Aquitalea aquatica</name>
    <dbReference type="NCBI Taxonomy" id="3044273"/>
    <lineage>
        <taxon>Bacteria</taxon>
        <taxon>Pseudomonadati</taxon>
        <taxon>Pseudomonadota</taxon>
        <taxon>Betaproteobacteria</taxon>
        <taxon>Neisseriales</taxon>
        <taxon>Chromobacteriaceae</taxon>
        <taxon>Aquitalea</taxon>
    </lineage>
</organism>
<keyword evidence="4" id="KW-1185">Reference proteome</keyword>
<dbReference type="AlphaFoldDB" id="A0A838Y1G9"/>
<evidence type="ECO:0000313" key="4">
    <source>
        <dbReference type="Proteomes" id="UP000545606"/>
    </source>
</evidence>
<dbReference type="Pfam" id="PF23771">
    <property type="entry name" value="DUF7168"/>
    <property type="match status" value="1"/>
</dbReference>
<dbReference type="PIRSF" id="PIRSF028111">
    <property type="entry name" value="UCP028111"/>
    <property type="match status" value="1"/>
</dbReference>
<evidence type="ECO:0000313" key="3">
    <source>
        <dbReference type="EMBL" id="MBA4707748.1"/>
    </source>
</evidence>
<reference evidence="3 4" key="1">
    <citation type="submission" date="2020-07" db="EMBL/GenBank/DDBJ databases">
        <title>Draft genome sequence of violacein-producing bacteria and related species.</title>
        <authorList>
            <person name="Wilson H.S."/>
            <person name="De Leon M.E."/>
        </authorList>
    </citation>
    <scope>NUCLEOTIDE SEQUENCE [LARGE SCALE GENOMIC DNA]</scope>
    <source>
        <strain evidence="3 4">HSC-21Su07</strain>
    </source>
</reference>
<dbReference type="RefSeq" id="WP_181834995.1">
    <property type="nucleotide sequence ID" value="NZ_JACERN010000017.1"/>
</dbReference>
<protein>
    <submittedName>
        <fullName evidence="3">DUF2786 domain-containing protein</fullName>
    </submittedName>
</protein>
<dbReference type="Pfam" id="PF10979">
    <property type="entry name" value="DUF2786"/>
    <property type="match status" value="1"/>
</dbReference>
<feature type="domain" description="DUF2786" evidence="1">
    <location>
        <begin position="6"/>
        <end position="42"/>
    </location>
</feature>
<dbReference type="InterPro" id="IPR016868">
    <property type="entry name" value="Phage_B3_Orf5"/>
</dbReference>
<name>A0A838Y1G9_9NEIS</name>
<sequence>MDKKTAIEKIKKCLALAKSANEHEAAAALRQAQALMEKFGVEDDDILMSEVCKDHVKAGAKAKPVQWESWLAVTVAKAFGCEIVFTRSLSAGYWLFIGCGPAPEIATYAYKVLLRQLKKARAEYQKRECKRLIPASRIRRSDLFCEGWVNAVSSKIAKFAGSQRNTEALKAYMTKECADLESLATRDRQAGKSLRGGDDGAHYAGWKSGKNAQLNHGIGGAADTTLSLGHTPQLS</sequence>
<accession>A0A838Y1G9</accession>